<dbReference type="PANTHER" id="PTHR14187">
    <property type="entry name" value="ALPHA KINASE/ELONGATION FACTOR 2 KINASE"/>
    <property type="match status" value="1"/>
</dbReference>
<dbReference type="Proteomes" id="UP000288168">
    <property type="component" value="Unassembled WGS sequence"/>
</dbReference>
<evidence type="ECO:0008006" key="3">
    <source>
        <dbReference type="Google" id="ProtNLM"/>
    </source>
</evidence>
<proteinExistence type="predicted"/>
<dbReference type="AlphaFoldDB" id="A0A428NL13"/>
<dbReference type="SUPFAM" id="SSF53067">
    <property type="entry name" value="Actin-like ATPase domain"/>
    <property type="match status" value="1"/>
</dbReference>
<gene>
    <name evidence="1" type="ORF">CEP54_015800</name>
</gene>
<name>A0A428NL13_9HYPO</name>
<evidence type="ECO:0000313" key="2">
    <source>
        <dbReference type="Proteomes" id="UP000288168"/>
    </source>
</evidence>
<dbReference type="OrthoDB" id="2963168at2759"/>
<sequence length="307" mass="34750">MLSFDDKKRNFGSNNLQDENLIEHGIRALSPDSNNGIDWEHITLSHEDMKSIFDPVVDTILALIENVSWEARQNKPDKPLVAIVLVGGFGESNYLSKRLNTWARAQDPKLFVISPSSNNSWAAIAKGAVCYGLQGIVQRRILPCHWGVELASRYNKEIHDPAYNYEDEWNGNLYNSDTIKWFAKMGDVSDGENRTKVPYSYSTYDRYTKHSLSLRTCRYDEPPWSRRDSRALHAPVITIDLAALPSSAFSQKQVGGGFFGFGSRTCYRANFTLEMVVGSATFKFEIRYNDVLLATEHVDSKFVGESN</sequence>
<comment type="caution">
    <text evidence="1">The sequence shown here is derived from an EMBL/GenBank/DDBJ whole genome shotgun (WGS) entry which is preliminary data.</text>
</comment>
<dbReference type="STRING" id="1325734.A0A428NL13"/>
<organism evidence="1 2">
    <name type="scientific">Fusarium duplospermum</name>
    <dbReference type="NCBI Taxonomy" id="1325734"/>
    <lineage>
        <taxon>Eukaryota</taxon>
        <taxon>Fungi</taxon>
        <taxon>Dikarya</taxon>
        <taxon>Ascomycota</taxon>
        <taxon>Pezizomycotina</taxon>
        <taxon>Sordariomycetes</taxon>
        <taxon>Hypocreomycetidae</taxon>
        <taxon>Hypocreales</taxon>
        <taxon>Nectriaceae</taxon>
        <taxon>Fusarium</taxon>
        <taxon>Fusarium solani species complex</taxon>
    </lineage>
</organism>
<dbReference type="PANTHER" id="PTHR14187:SF5">
    <property type="entry name" value="HEAT SHOCK 70 KDA PROTEIN 12A"/>
    <property type="match status" value="1"/>
</dbReference>
<protein>
    <recommendedName>
        <fullName evidence="3">Hsp70 protein</fullName>
    </recommendedName>
</protein>
<dbReference type="InterPro" id="IPR043129">
    <property type="entry name" value="ATPase_NBD"/>
</dbReference>
<evidence type="ECO:0000313" key="1">
    <source>
        <dbReference type="EMBL" id="RSL41501.1"/>
    </source>
</evidence>
<dbReference type="EMBL" id="NKCI01000414">
    <property type="protein sequence ID" value="RSL41501.1"/>
    <property type="molecule type" value="Genomic_DNA"/>
</dbReference>
<accession>A0A428NL13</accession>
<keyword evidence="2" id="KW-1185">Reference proteome</keyword>
<reference evidence="1 2" key="1">
    <citation type="submission" date="2017-06" db="EMBL/GenBank/DDBJ databases">
        <title>Comparative genomic analysis of Ambrosia Fusariam Clade fungi.</title>
        <authorList>
            <person name="Stajich J.E."/>
            <person name="Carrillo J."/>
            <person name="Kijimoto T."/>
            <person name="Eskalen A."/>
            <person name="O'Donnell K."/>
            <person name="Kasson M."/>
        </authorList>
    </citation>
    <scope>NUCLEOTIDE SEQUENCE [LARGE SCALE GENOMIC DNA]</scope>
    <source>
        <strain evidence="1 2">NRRL62584</strain>
    </source>
</reference>